<gene>
    <name evidence="2" type="ORF">DFJ67_3168</name>
</gene>
<feature type="transmembrane region" description="Helical" evidence="1">
    <location>
        <begin position="410"/>
        <end position="427"/>
    </location>
</feature>
<dbReference type="EMBL" id="QUMQ01000001">
    <property type="protein sequence ID" value="REF97171.1"/>
    <property type="molecule type" value="Genomic_DNA"/>
</dbReference>
<dbReference type="InterPro" id="IPR011990">
    <property type="entry name" value="TPR-like_helical_dom_sf"/>
</dbReference>
<feature type="transmembrane region" description="Helical" evidence="1">
    <location>
        <begin position="493"/>
        <end position="524"/>
    </location>
</feature>
<evidence type="ECO:0008006" key="4">
    <source>
        <dbReference type="Google" id="ProtNLM"/>
    </source>
</evidence>
<reference evidence="2 3" key="1">
    <citation type="submission" date="2018-08" db="EMBL/GenBank/DDBJ databases">
        <title>Sequencing the genomes of 1000 actinobacteria strains.</title>
        <authorList>
            <person name="Klenk H.-P."/>
        </authorList>
    </citation>
    <scope>NUCLEOTIDE SEQUENCE [LARGE SCALE GENOMIC DNA]</scope>
    <source>
        <strain evidence="2 3">DSM 44099</strain>
    </source>
</reference>
<proteinExistence type="predicted"/>
<dbReference type="AlphaFoldDB" id="A0A3D9ZIW5"/>
<evidence type="ECO:0000256" key="1">
    <source>
        <dbReference type="SAM" id="Phobius"/>
    </source>
</evidence>
<protein>
    <recommendedName>
        <fullName evidence="4">Tetratricopeptide repeat protein</fullName>
    </recommendedName>
</protein>
<feature type="transmembrane region" description="Helical" evidence="1">
    <location>
        <begin position="465"/>
        <end position="487"/>
    </location>
</feature>
<comment type="caution">
    <text evidence="2">The sequence shown here is derived from an EMBL/GenBank/DDBJ whole genome shotgun (WGS) entry which is preliminary data.</text>
</comment>
<dbReference type="Proteomes" id="UP000256913">
    <property type="component" value="Unassembled WGS sequence"/>
</dbReference>
<dbReference type="OrthoDB" id="3384811at2"/>
<feature type="transmembrane region" description="Helical" evidence="1">
    <location>
        <begin position="661"/>
        <end position="682"/>
    </location>
</feature>
<keyword evidence="1" id="KW-1133">Transmembrane helix</keyword>
<organism evidence="2 3">
    <name type="scientific">Asanoa ferruginea</name>
    <dbReference type="NCBI Taxonomy" id="53367"/>
    <lineage>
        <taxon>Bacteria</taxon>
        <taxon>Bacillati</taxon>
        <taxon>Actinomycetota</taxon>
        <taxon>Actinomycetes</taxon>
        <taxon>Micromonosporales</taxon>
        <taxon>Micromonosporaceae</taxon>
        <taxon>Asanoa</taxon>
    </lineage>
</organism>
<accession>A0A3D9ZIW5</accession>
<name>A0A3D9ZIW5_9ACTN</name>
<feature type="transmembrane region" description="Helical" evidence="1">
    <location>
        <begin position="688"/>
        <end position="706"/>
    </location>
</feature>
<dbReference type="RefSeq" id="WP_147315515.1">
    <property type="nucleotide sequence ID" value="NZ_BONB01000030.1"/>
</dbReference>
<keyword evidence="3" id="KW-1185">Reference proteome</keyword>
<keyword evidence="1" id="KW-0472">Membrane</keyword>
<evidence type="ECO:0000313" key="3">
    <source>
        <dbReference type="Proteomes" id="UP000256913"/>
    </source>
</evidence>
<evidence type="ECO:0000313" key="2">
    <source>
        <dbReference type="EMBL" id="REF97171.1"/>
    </source>
</evidence>
<dbReference type="Pfam" id="PF14559">
    <property type="entry name" value="TPR_19"/>
    <property type="match status" value="1"/>
</dbReference>
<dbReference type="SUPFAM" id="SSF48452">
    <property type="entry name" value="TPR-like"/>
    <property type="match status" value="1"/>
</dbReference>
<keyword evidence="1" id="KW-0812">Transmembrane</keyword>
<feature type="transmembrane region" description="Helical" evidence="1">
    <location>
        <begin position="439"/>
        <end position="458"/>
    </location>
</feature>
<sequence length="738" mass="81679">MDDDPADLISAGQPLEAVDLLLRDGATTADGLRSLARAERELGHLRLAAGLFAAADRVGPPTPTDAAEFVALLVGFRAFRRALAFTAKLPEEVRDATPMREALAETYRAMELFALEVDAYRHTVGPLQRVRRRSWWRTGGPVGWLRRRRRSRDQAAEEFWPADEPDITEADLPAADLVGQAERRRGRDGRVRAALAAAEAMFDADDLVGAFDTLTAAVAVDGDSTDLLARLATICRYLRMDGQALELLAAARGIDPTDIHLADVNAWTLLENGRLREALALLDGLPAVPGQHPEIRETRAEIYWSMGLPTLARRAFGDPLTLSGAQRRRRLAIWLRAGGPLRALLWRPRRFEERTLRDWRYSSRHLPLLEPLARSTPDPAAVVARVDRFLQHAVVIQQRWWSIGWFTRRLSLLAGAVLAWFGLRWLVESRTALDGPGFASVGLLLTVGVLLVFFRFASAPTWDGVLIRGAPIGMVAVALGYALVSFLDQQHWAVLLGGSLIAATGMATLFFVSAAVPTWSSIVAERRLWRRNPREEILDDFLCVLYEVDDEHKRNDLTERARWVAKIERAARFIEHQLPRAFGPADAATVVWRADRAAGAATAVRQLKRHLIAPRADSWDRLVAGLRAATIAVASGQLGDLRWASPVSVDPRRRLKLALGIARTVAVAAIPFAVVLAVTPLVDFDSETLRWARLATLGWAVIYLLIAADPNLKDKIEVAQSTANFLRGSRTEPDRPEK</sequence>
<dbReference type="Gene3D" id="1.25.40.10">
    <property type="entry name" value="Tetratricopeptide repeat domain"/>
    <property type="match status" value="1"/>
</dbReference>